<gene>
    <name evidence="2" type="ORF">V6N12_023164</name>
</gene>
<proteinExistence type="predicted"/>
<evidence type="ECO:0000313" key="3">
    <source>
        <dbReference type="Proteomes" id="UP001472677"/>
    </source>
</evidence>
<dbReference type="Proteomes" id="UP001472677">
    <property type="component" value="Unassembled WGS sequence"/>
</dbReference>
<comment type="caution">
    <text evidence="2">The sequence shown here is derived from an EMBL/GenBank/DDBJ whole genome shotgun (WGS) entry which is preliminary data.</text>
</comment>
<accession>A0ABR2FWW7</accession>
<feature type="compositionally biased region" description="Polar residues" evidence="1">
    <location>
        <begin position="159"/>
        <end position="174"/>
    </location>
</feature>
<keyword evidence="3" id="KW-1185">Reference proteome</keyword>
<organism evidence="2 3">
    <name type="scientific">Hibiscus sabdariffa</name>
    <name type="common">roselle</name>
    <dbReference type="NCBI Taxonomy" id="183260"/>
    <lineage>
        <taxon>Eukaryota</taxon>
        <taxon>Viridiplantae</taxon>
        <taxon>Streptophyta</taxon>
        <taxon>Embryophyta</taxon>
        <taxon>Tracheophyta</taxon>
        <taxon>Spermatophyta</taxon>
        <taxon>Magnoliopsida</taxon>
        <taxon>eudicotyledons</taxon>
        <taxon>Gunneridae</taxon>
        <taxon>Pentapetalae</taxon>
        <taxon>rosids</taxon>
        <taxon>malvids</taxon>
        <taxon>Malvales</taxon>
        <taxon>Malvaceae</taxon>
        <taxon>Malvoideae</taxon>
        <taxon>Hibiscus</taxon>
    </lineage>
</organism>
<protein>
    <submittedName>
        <fullName evidence="2">Uncharacterized protein</fullName>
    </submittedName>
</protein>
<feature type="compositionally biased region" description="Basic and acidic residues" evidence="1">
    <location>
        <begin position="145"/>
        <end position="158"/>
    </location>
</feature>
<name>A0ABR2FWW7_9ROSI</name>
<reference evidence="2 3" key="1">
    <citation type="journal article" date="2024" name="G3 (Bethesda)">
        <title>Genome assembly of Hibiscus sabdariffa L. provides insights into metabolisms of medicinal natural products.</title>
        <authorList>
            <person name="Kim T."/>
        </authorList>
    </citation>
    <scope>NUCLEOTIDE SEQUENCE [LARGE SCALE GENOMIC DNA]</scope>
    <source>
        <strain evidence="2">TK-2024</strain>
        <tissue evidence="2">Old leaves</tissue>
    </source>
</reference>
<feature type="region of interest" description="Disordered" evidence="1">
    <location>
        <begin position="298"/>
        <end position="335"/>
    </location>
</feature>
<evidence type="ECO:0000313" key="2">
    <source>
        <dbReference type="EMBL" id="KAK8588746.1"/>
    </source>
</evidence>
<dbReference type="EMBL" id="JBBPBM010000004">
    <property type="protein sequence ID" value="KAK8588746.1"/>
    <property type="molecule type" value="Genomic_DNA"/>
</dbReference>
<feature type="compositionally biased region" description="Basic and acidic residues" evidence="1">
    <location>
        <begin position="175"/>
        <end position="189"/>
    </location>
</feature>
<sequence>MAAVAVAVAVAVALALASFFSFFYSLRENNLLKMSNGSDYLKGIDMDFYTPFDNWGVDFSLTPDQQFGDMTSPLFPDDNSLKGQTLSHGKACDFVTGPGGDIQQPEYTAIEAQSGANEPPLSPGDDQEKSSSSKSTGSKKRKSVAKGEGEGKGKEKIGRQNQGTFCIDESSNSKQPEKPTKKPDKYEDLIKHKDVGKSARVLLNRVNNRTKSARDIQLQLRRTYEQMEPSLPLRAKLQNHEEDLKATEAEIKVIKQDISDIPVHHKEGKLTKADADDKLIEIEKKKLNKFIQDLQKAQKGLNQGRQEVEKARNGSSEDSPDLQKAQKGLNEGRQEVEKARKWLNEDRRDLQNKRNGVDVISEEVKNRRNGLNEISEEMDKTKEKTKNLESIFTDNTDQHKKLSSEITHLLRETITGHRITQKWTQERMLLEGSQKYKDSNLKEKMFVEVATEEVTNDVDDATKNLLIQYYDGEITDIDKKIHALRAKRDEYVGIRAILRAQAP</sequence>
<evidence type="ECO:0000256" key="1">
    <source>
        <dbReference type="SAM" id="MobiDB-lite"/>
    </source>
</evidence>
<feature type="region of interest" description="Disordered" evidence="1">
    <location>
        <begin position="114"/>
        <end position="189"/>
    </location>
</feature>